<dbReference type="GO" id="GO:0005085">
    <property type="term" value="F:guanyl-nucleotide exchange factor activity"/>
    <property type="evidence" value="ECO:0007669"/>
    <property type="project" value="InterPro"/>
</dbReference>
<dbReference type="PANTHER" id="PTHR13677:SF0">
    <property type="entry name" value="LD41638P"/>
    <property type="match status" value="1"/>
</dbReference>
<dbReference type="EMBL" id="LNFO01000602">
    <property type="protein sequence ID" value="KUG00657.1"/>
    <property type="molecule type" value="Genomic_DNA"/>
</dbReference>
<protein>
    <submittedName>
        <fullName evidence="3">DENND6A protein</fullName>
    </submittedName>
</protein>
<proteinExistence type="inferred from homology"/>
<comment type="caution">
    <text evidence="3">The sequence shown here is derived from an EMBL/GenBank/DDBJ whole genome shotgun (WGS) entry which is preliminary data.</text>
</comment>
<comment type="similarity">
    <text evidence="1">Belongs to the DENND6 family.</text>
</comment>
<evidence type="ECO:0000259" key="2">
    <source>
        <dbReference type="PROSITE" id="PS50211"/>
    </source>
</evidence>
<evidence type="ECO:0000313" key="3">
    <source>
        <dbReference type="EMBL" id="KUG00657.1"/>
    </source>
</evidence>
<evidence type="ECO:0000256" key="1">
    <source>
        <dbReference type="ARBA" id="ARBA00007159"/>
    </source>
</evidence>
<dbReference type="PANTHER" id="PTHR13677">
    <property type="entry name" value="LD41638P"/>
    <property type="match status" value="1"/>
</dbReference>
<dbReference type="InterPro" id="IPR024224">
    <property type="entry name" value="DENND6"/>
</dbReference>
<dbReference type="OrthoDB" id="10265409at2759"/>
<evidence type="ECO:0000313" key="4">
    <source>
        <dbReference type="Proteomes" id="UP000052943"/>
    </source>
</evidence>
<dbReference type="GO" id="GO:0055037">
    <property type="term" value="C:recycling endosome"/>
    <property type="evidence" value="ECO:0007669"/>
    <property type="project" value="TreeGrafter"/>
</dbReference>
<reference evidence="3 4" key="1">
    <citation type="submission" date="2015-11" db="EMBL/GenBank/DDBJ databases">
        <title>Genomes and virulence difference between two physiological races of Phytophthora nicotianae.</title>
        <authorList>
            <person name="Liu H."/>
            <person name="Ma X."/>
            <person name="Yu H."/>
            <person name="Fang D."/>
            <person name="Li Y."/>
            <person name="Wang X."/>
            <person name="Wang W."/>
            <person name="Dong Y."/>
            <person name="Xiao B."/>
        </authorList>
    </citation>
    <scope>NUCLEOTIDE SEQUENCE [LARGE SCALE GENOMIC DNA]</scope>
    <source>
        <strain evidence="4">race 0</strain>
    </source>
</reference>
<dbReference type="Proteomes" id="UP000052943">
    <property type="component" value="Unassembled WGS sequence"/>
</dbReference>
<name>A0A0W8DWQ6_PHYNI</name>
<gene>
    <name evidence="3" type="ORF">AM587_10013511</name>
</gene>
<accession>A0A0W8DWQ6</accession>
<feature type="domain" description="UDENN" evidence="2">
    <location>
        <begin position="24"/>
        <end position="574"/>
    </location>
</feature>
<dbReference type="AlphaFoldDB" id="A0A0W8DWQ6"/>
<organism evidence="3 4">
    <name type="scientific">Phytophthora nicotianae</name>
    <name type="common">Potato buckeye rot agent</name>
    <name type="synonym">Phytophthora parasitica</name>
    <dbReference type="NCBI Taxonomy" id="4792"/>
    <lineage>
        <taxon>Eukaryota</taxon>
        <taxon>Sar</taxon>
        <taxon>Stramenopiles</taxon>
        <taxon>Oomycota</taxon>
        <taxon>Peronosporomycetes</taxon>
        <taxon>Peronosporales</taxon>
        <taxon>Peronosporaceae</taxon>
        <taxon>Phytophthora</taxon>
    </lineage>
</organism>
<dbReference type="PROSITE" id="PS50211">
    <property type="entry name" value="DENN"/>
    <property type="match status" value="1"/>
</dbReference>
<sequence length="660" mass="75097">MNAAVAADGDDTDPQQLASTYGLRALATVVFDIDSGQKLDALYPPTCGLSEAAKTSLAHLSLPHCNNQDEGDTQFIVRFRDDPEDRELLFGFVLFRQQKDESRTRGYFQKALVLVSTKPYVDLYDRVLRVIGPLFFKVGPHVLAAVYNNIKSWPELVHDTPVVLPLAGTYISCIVPKLLDYEHPDSTYESDAESPLHSHFIIEGDDDATDIPGFNDVDEDDGDEDDDTEETVLVKEGNFVVSHRQHPPSPSFGDLLLSKRTHQLTPFENIGLYSSFVGLEESLWLLWQLAITGESFLILSPHARTCSQAALAFTSLIAPLQFQGDCRPYFTVYEADFDVSVFNKFGTLSSRQNHGVSNPKDVTVIGTTNPFFMKNLHALKCIQQKVAEVYLICRFRYCVLTDILFFLNVGAVRAEHTEAEETGTICLRIQKNVELDDFENSHRPMLLRRCPRCMTPDVTVLHQLVSPPEVRITQTTSHEEEPYVTINNAVLRKHFRKLTKDFLLPFEQYFGIWKASGRRSNLYMSAEDYMKPFTLPGLLSSIKPRKLPPQIKQGKWKALYKAFVQGPHFEPWFNYRRQRCIHDFANTLRALRDGVDSDLLLCSPFGANLSQEQYIKLKKEMEVALAFEKARSEVDKQQVRTIKKHLKAVKEKLRSFKQTQ</sequence>
<dbReference type="InterPro" id="IPR037516">
    <property type="entry name" value="Tripartite_DENN"/>
</dbReference>